<proteinExistence type="predicted"/>
<sequence>MKVFSLGQTTVVFSEALKHRELLFTNDKRNIQPAEIDFTLDKLLSVDRSQANVIMGHHLAEVSVPVPTPTVEV</sequence>
<evidence type="ECO:0000313" key="1">
    <source>
        <dbReference type="EMBL" id="KRO16704.1"/>
    </source>
</evidence>
<dbReference type="Pfam" id="PF08860">
    <property type="entry name" value="DUF1827"/>
    <property type="match status" value="1"/>
</dbReference>
<dbReference type="PATRIC" id="fig|1293598.4.peg.1028"/>
<gene>
    <name evidence="1" type="ORF">IV56_GL000978</name>
</gene>
<organism evidence="1 2">
    <name type="scientific">Lacticaseibacillus saniviri JCM 17471 = DSM 24301</name>
    <dbReference type="NCBI Taxonomy" id="1293598"/>
    <lineage>
        <taxon>Bacteria</taxon>
        <taxon>Bacillati</taxon>
        <taxon>Bacillota</taxon>
        <taxon>Bacilli</taxon>
        <taxon>Lactobacillales</taxon>
        <taxon>Lactobacillaceae</taxon>
        <taxon>Lacticaseibacillus</taxon>
    </lineage>
</organism>
<dbReference type="AlphaFoldDB" id="A0A0R2MWS8"/>
<dbReference type="Gene3D" id="3.40.1720.10">
    <property type="entry name" value="Streptococcus thermophilus LMG 18311 protein like"/>
    <property type="match status" value="1"/>
</dbReference>
<evidence type="ECO:0008006" key="3">
    <source>
        <dbReference type="Google" id="ProtNLM"/>
    </source>
</evidence>
<protein>
    <recommendedName>
        <fullName evidence="3">DUF2922 domain-containing protein</fullName>
    </recommendedName>
</protein>
<reference evidence="1 2" key="1">
    <citation type="journal article" date="2015" name="Genome Announc.">
        <title>Expanding the biotechnology potential of lactobacilli through comparative genomics of 213 strains and associated genera.</title>
        <authorList>
            <person name="Sun Z."/>
            <person name="Harris H.M."/>
            <person name="McCann A."/>
            <person name="Guo C."/>
            <person name="Argimon S."/>
            <person name="Zhang W."/>
            <person name="Yang X."/>
            <person name="Jeffery I.B."/>
            <person name="Cooney J.C."/>
            <person name="Kagawa T.F."/>
            <person name="Liu W."/>
            <person name="Song Y."/>
            <person name="Salvetti E."/>
            <person name="Wrobel A."/>
            <person name="Rasinkangas P."/>
            <person name="Parkhill J."/>
            <person name="Rea M.C."/>
            <person name="O'Sullivan O."/>
            <person name="Ritari J."/>
            <person name="Douillard F.P."/>
            <person name="Paul Ross R."/>
            <person name="Yang R."/>
            <person name="Briner A.E."/>
            <person name="Felis G.E."/>
            <person name="de Vos W.M."/>
            <person name="Barrangou R."/>
            <person name="Klaenhammer T.R."/>
            <person name="Caufield P.W."/>
            <person name="Cui Y."/>
            <person name="Zhang H."/>
            <person name="O'Toole P.W."/>
        </authorList>
    </citation>
    <scope>NUCLEOTIDE SEQUENCE [LARGE SCALE GENOMIC DNA]</scope>
    <source>
        <strain evidence="1 2">DSM 24301</strain>
    </source>
</reference>
<dbReference type="InterPro" id="IPR014959">
    <property type="entry name" value="DUF1827"/>
</dbReference>
<accession>A0A0R2MWS8</accession>
<dbReference type="STRING" id="1293598.IV56_GL000978"/>
<evidence type="ECO:0000313" key="2">
    <source>
        <dbReference type="Proteomes" id="UP000050969"/>
    </source>
</evidence>
<dbReference type="InterPro" id="IPR038226">
    <property type="entry name" value="LMG18311-like_sf"/>
</dbReference>
<comment type="caution">
    <text evidence="1">The sequence shown here is derived from an EMBL/GenBank/DDBJ whole genome shotgun (WGS) entry which is preliminary data.</text>
</comment>
<name>A0A0R2MWS8_9LACO</name>
<dbReference type="Proteomes" id="UP000050969">
    <property type="component" value="Unassembled WGS sequence"/>
</dbReference>
<dbReference type="EMBL" id="JQCE01000034">
    <property type="protein sequence ID" value="KRO16704.1"/>
    <property type="molecule type" value="Genomic_DNA"/>
</dbReference>
<keyword evidence="2" id="KW-1185">Reference proteome</keyword>